<dbReference type="InterPro" id="IPR043129">
    <property type="entry name" value="ATPase_NBD"/>
</dbReference>
<dbReference type="GeneID" id="110073140"/>
<dbReference type="PANTHER" id="PTHR11937">
    <property type="entry name" value="ACTIN"/>
    <property type="match status" value="1"/>
</dbReference>
<dbReference type="SMART" id="SM00268">
    <property type="entry name" value="ACTIN"/>
    <property type="match status" value="1"/>
</dbReference>
<dbReference type="Gene3D" id="3.90.640.10">
    <property type="entry name" value="Actin, Chain A, domain 4"/>
    <property type="match status" value="1"/>
</dbReference>
<dbReference type="PRINTS" id="PR00190">
    <property type="entry name" value="ACTIN"/>
</dbReference>
<evidence type="ECO:0000256" key="1">
    <source>
        <dbReference type="RuleBase" id="RU000487"/>
    </source>
</evidence>
<gene>
    <name evidence="3" type="primary">LOC110073140</name>
</gene>
<dbReference type="RefSeq" id="XP_020637669.2">
    <property type="nucleotide sequence ID" value="XM_020782010.2"/>
</dbReference>
<organism evidence="2 3">
    <name type="scientific">Pogona vitticeps</name>
    <name type="common">central bearded dragon</name>
    <dbReference type="NCBI Taxonomy" id="103695"/>
    <lineage>
        <taxon>Eukaryota</taxon>
        <taxon>Metazoa</taxon>
        <taxon>Chordata</taxon>
        <taxon>Craniata</taxon>
        <taxon>Vertebrata</taxon>
        <taxon>Euteleostomi</taxon>
        <taxon>Lepidosauria</taxon>
        <taxon>Squamata</taxon>
        <taxon>Bifurcata</taxon>
        <taxon>Unidentata</taxon>
        <taxon>Episquamata</taxon>
        <taxon>Toxicofera</taxon>
        <taxon>Iguania</taxon>
        <taxon>Acrodonta</taxon>
        <taxon>Agamidae</taxon>
        <taxon>Amphibolurinae</taxon>
        <taxon>Pogona</taxon>
    </lineage>
</organism>
<sequence>MSDGNVLRKPAVVIDNGSGWCKAGIAGQSLPRSILPSAVGRFEEDANTCYIGKRALSKEGVSLNYPVRRGVISDWDDMEKLWRHVYEEELKVEASTCPVLLSERPLNPLYNREKMTELMFERFMVPALYLSVQAVLAAYASARIMGLVVDSGNGVTHTVPVYDGHCLPHGVVQLDLAGKDITEHLANCLWKNNNAPLSRKKRKIVKALRKNFCYVALEPQLEAQKKVEKLLTLPDGNTMKINFHFHQLPEILFAPQTVGVDAPGLPAMITESIKRCDKDICTPLYKNVILSGGSSLFRGLEERLYKEVEQHVPEGALLRIATPSNRSCAAWIGGSVIARLASFEPMWFTREEYDEFGASGVNRKCF</sequence>
<evidence type="ECO:0000313" key="2">
    <source>
        <dbReference type="Proteomes" id="UP001652642"/>
    </source>
</evidence>
<dbReference type="Pfam" id="PF00022">
    <property type="entry name" value="Actin"/>
    <property type="match status" value="1"/>
</dbReference>
<dbReference type="OrthoDB" id="10053773at2759"/>
<protein>
    <recommendedName>
        <fullName evidence="4">Actin-related protein T3</fullName>
    </recommendedName>
</protein>
<dbReference type="GO" id="GO:0005856">
    <property type="term" value="C:cytoskeleton"/>
    <property type="evidence" value="ECO:0007669"/>
    <property type="project" value="UniProtKB-SubCell"/>
</dbReference>
<dbReference type="InterPro" id="IPR004000">
    <property type="entry name" value="Actin"/>
</dbReference>
<dbReference type="SUPFAM" id="SSF53067">
    <property type="entry name" value="Actin-like ATPase domain"/>
    <property type="match status" value="2"/>
</dbReference>
<evidence type="ECO:0008006" key="4">
    <source>
        <dbReference type="Google" id="ProtNLM"/>
    </source>
</evidence>
<dbReference type="AlphaFoldDB" id="A0A6J0SVI7"/>
<accession>A0A6J0SVI7</accession>
<name>A0A6J0SVI7_9SAUR</name>
<reference evidence="3" key="1">
    <citation type="submission" date="2025-08" db="UniProtKB">
        <authorList>
            <consortium name="RefSeq"/>
        </authorList>
    </citation>
    <scope>IDENTIFICATION</scope>
</reference>
<proteinExistence type="inferred from homology"/>
<keyword evidence="2" id="KW-1185">Reference proteome</keyword>
<dbReference type="GO" id="GO:0005524">
    <property type="term" value="F:ATP binding"/>
    <property type="evidence" value="ECO:0007669"/>
    <property type="project" value="UniProtKB-KW"/>
</dbReference>
<dbReference type="KEGG" id="pvt:110073140"/>
<dbReference type="Gene3D" id="3.30.420.40">
    <property type="match status" value="2"/>
</dbReference>
<dbReference type="Proteomes" id="UP001652642">
    <property type="component" value="Chromosome 7"/>
</dbReference>
<dbReference type="InParanoid" id="A0A6J0SVI7"/>
<comment type="similarity">
    <text evidence="1">Belongs to the actin family.</text>
</comment>
<evidence type="ECO:0000313" key="3">
    <source>
        <dbReference type="RefSeq" id="XP_020637669.2"/>
    </source>
</evidence>